<proteinExistence type="predicted"/>
<gene>
    <name evidence="1" type="ORF">GRAN_0033</name>
</gene>
<comment type="caution">
    <text evidence="1">The sequence shown here is derived from an EMBL/GenBank/DDBJ whole genome shotgun (WGS) entry which is preliminary data.</text>
</comment>
<dbReference type="EMBL" id="RDSM01000001">
    <property type="protein sequence ID" value="RXH56723.1"/>
    <property type="molecule type" value="Genomic_DNA"/>
</dbReference>
<keyword evidence="2" id="KW-1185">Reference proteome</keyword>
<reference evidence="2" key="2">
    <citation type="submission" date="2019-02" db="EMBL/GenBank/DDBJ databases">
        <title>Granulicella sibirica sp. nov., a psychrotolerant acidobacterium isolated from an organic soil layer in forested tundra, West Siberia.</title>
        <authorList>
            <person name="Oshkin I.Y."/>
            <person name="Kulichevskaya I.S."/>
            <person name="Rijpstra W.I.C."/>
            <person name="Sinninghe Damste J.S."/>
            <person name="Rakitin A.L."/>
            <person name="Ravin N.V."/>
            <person name="Dedysh S.N."/>
        </authorList>
    </citation>
    <scope>NUCLEOTIDE SEQUENCE [LARGE SCALE GENOMIC DNA]</scope>
    <source>
        <strain evidence="2">AF10</strain>
    </source>
</reference>
<protein>
    <submittedName>
        <fullName evidence="1">Uncharacterized protein</fullName>
    </submittedName>
</protein>
<reference evidence="1 2" key="1">
    <citation type="submission" date="2018-11" db="EMBL/GenBank/DDBJ databases">
        <authorList>
            <person name="Mardanov A.V."/>
            <person name="Ravin N.V."/>
            <person name="Dedysh S.N."/>
        </authorList>
    </citation>
    <scope>NUCLEOTIDE SEQUENCE [LARGE SCALE GENOMIC DNA]</scope>
    <source>
        <strain evidence="1 2">AF10</strain>
    </source>
</reference>
<organism evidence="1 2">
    <name type="scientific">Granulicella sibirica</name>
    <dbReference type="NCBI Taxonomy" id="2479048"/>
    <lineage>
        <taxon>Bacteria</taxon>
        <taxon>Pseudomonadati</taxon>
        <taxon>Acidobacteriota</taxon>
        <taxon>Terriglobia</taxon>
        <taxon>Terriglobales</taxon>
        <taxon>Acidobacteriaceae</taxon>
        <taxon>Granulicella</taxon>
    </lineage>
</organism>
<dbReference type="Proteomes" id="UP000289437">
    <property type="component" value="Unassembled WGS sequence"/>
</dbReference>
<name>A0A4Q0SZI3_9BACT</name>
<sequence length="54" mass="6225">MVLEAMRGSQSASNSDRRLFLRTIFDEMVSREIISGYDIPTYGEDTIYKLHVPD</sequence>
<accession>A0A4Q0SZI3</accession>
<evidence type="ECO:0000313" key="1">
    <source>
        <dbReference type="EMBL" id="RXH56723.1"/>
    </source>
</evidence>
<evidence type="ECO:0000313" key="2">
    <source>
        <dbReference type="Proteomes" id="UP000289437"/>
    </source>
</evidence>
<dbReference type="AlphaFoldDB" id="A0A4Q0SZI3"/>